<dbReference type="OrthoDB" id="5289041at2"/>
<dbReference type="Pfam" id="PF02589">
    <property type="entry name" value="LUD_dom"/>
    <property type="match status" value="1"/>
</dbReference>
<feature type="region of interest" description="Disordered" evidence="8">
    <location>
        <begin position="387"/>
        <end position="414"/>
    </location>
</feature>
<dbReference type="Gene3D" id="1.10.1060.10">
    <property type="entry name" value="Alpha-helical ferredoxin"/>
    <property type="match status" value="1"/>
</dbReference>
<evidence type="ECO:0000256" key="2">
    <source>
        <dbReference type="ARBA" id="ARBA00022485"/>
    </source>
</evidence>
<evidence type="ECO:0000256" key="5">
    <source>
        <dbReference type="ARBA" id="ARBA00022982"/>
    </source>
</evidence>
<keyword evidence="5" id="KW-0249">Electron transport</keyword>
<keyword evidence="1" id="KW-0813">Transport</keyword>
<evidence type="ECO:0000259" key="9">
    <source>
        <dbReference type="PROSITE" id="PS51379"/>
    </source>
</evidence>
<dbReference type="Proteomes" id="UP000322981">
    <property type="component" value="Unassembled WGS sequence"/>
</dbReference>
<sequence>MASAFRTRAGLALSRERVRGNIRRAMDGLVAKRRAAFPDDAELAQLRDQGQAIRDHALANLPALLEQLEQRCRVNGMQVHWAADAAQANAIILDLLRGHGAKAVIKGKSMVSEEIGVNAYLERHGIEPIETDLGELILQLGNEHPSHIITPAVHKDRAEIAALFNRHFPDEPCSDDIDQLTALARRVMRARFQGATVGMSGVNFAVAETGTLCLVENEGNGRLSTTAPDMHIAVTGIEKVVARLDALAPLLTLLTRSATGQPVTTYVNMISGPRKPDERDGPREVHLVLLDNGRSRIHADPELRATLRCIRCGACMNHCPVYTRIGGHGYGTVYPGPIGAILEPQLQGLQVQGELAQASSLCGACAEVCPVRIPIPQLLNRLRHEHAEGPTASQSPSQSASPASSQSVPIQAVPGGHRPGLQGRVWRAWALLHASPARYRWMRRTIGGMGGLLDGPFGGLLGGLFGPWTRSRTPPRLARRGLQDLARQEGFADD</sequence>
<dbReference type="InterPro" id="IPR009051">
    <property type="entry name" value="Helical_ferredxn"/>
</dbReference>
<protein>
    <submittedName>
        <fullName evidence="10">Iron-sulfur cluster-binding protein</fullName>
    </submittedName>
</protein>
<dbReference type="InterPro" id="IPR024569">
    <property type="entry name" value="LutB_C"/>
</dbReference>
<dbReference type="AlphaFoldDB" id="A0A5M8FLV2"/>
<dbReference type="EMBL" id="VWXX01000057">
    <property type="protein sequence ID" value="KAA6181892.1"/>
    <property type="molecule type" value="Genomic_DNA"/>
</dbReference>
<evidence type="ECO:0000313" key="10">
    <source>
        <dbReference type="EMBL" id="KAA6181892.1"/>
    </source>
</evidence>
<dbReference type="PROSITE" id="PS51379">
    <property type="entry name" value="4FE4S_FER_2"/>
    <property type="match status" value="1"/>
</dbReference>
<keyword evidence="6" id="KW-0408">Iron</keyword>
<dbReference type="SUPFAM" id="SSF46548">
    <property type="entry name" value="alpha-helical ferredoxin"/>
    <property type="match status" value="1"/>
</dbReference>
<evidence type="ECO:0000256" key="6">
    <source>
        <dbReference type="ARBA" id="ARBA00023004"/>
    </source>
</evidence>
<name>A0A5M8FLV2_9GAMM</name>
<keyword evidence="11" id="KW-1185">Reference proteome</keyword>
<dbReference type="Pfam" id="PF13183">
    <property type="entry name" value="Fer4_8"/>
    <property type="match status" value="1"/>
</dbReference>
<organism evidence="10 11">
    <name type="scientific">Thiohalocapsa marina</name>
    <dbReference type="NCBI Taxonomy" id="424902"/>
    <lineage>
        <taxon>Bacteria</taxon>
        <taxon>Pseudomonadati</taxon>
        <taxon>Pseudomonadota</taxon>
        <taxon>Gammaproteobacteria</taxon>
        <taxon>Chromatiales</taxon>
        <taxon>Chromatiaceae</taxon>
        <taxon>Thiohalocapsa</taxon>
    </lineage>
</organism>
<evidence type="ECO:0000313" key="11">
    <source>
        <dbReference type="Proteomes" id="UP000322981"/>
    </source>
</evidence>
<dbReference type="InterPro" id="IPR003741">
    <property type="entry name" value="LUD_dom"/>
</dbReference>
<evidence type="ECO:0000256" key="1">
    <source>
        <dbReference type="ARBA" id="ARBA00022448"/>
    </source>
</evidence>
<evidence type="ECO:0000256" key="7">
    <source>
        <dbReference type="ARBA" id="ARBA00023014"/>
    </source>
</evidence>
<dbReference type="InterPro" id="IPR024185">
    <property type="entry name" value="FTHF_cligase-like_sf"/>
</dbReference>
<dbReference type="NCBIfam" id="TIGR00273">
    <property type="entry name" value="LutB/LldF family L-lactate oxidation iron-sulfur protein"/>
    <property type="match status" value="1"/>
</dbReference>
<comment type="caution">
    <text evidence="10">The sequence shown here is derived from an EMBL/GenBank/DDBJ whole genome shotgun (WGS) entry which is preliminary data.</text>
</comment>
<evidence type="ECO:0000256" key="4">
    <source>
        <dbReference type="ARBA" id="ARBA00022737"/>
    </source>
</evidence>
<dbReference type="PANTHER" id="PTHR47153:SF2">
    <property type="entry name" value="LACTATE UTILIZATION PROTEIN B"/>
    <property type="match status" value="1"/>
</dbReference>
<dbReference type="GO" id="GO:0046872">
    <property type="term" value="F:metal ion binding"/>
    <property type="evidence" value="ECO:0007669"/>
    <property type="project" value="UniProtKB-KW"/>
</dbReference>
<keyword evidence="2" id="KW-0004">4Fe-4S</keyword>
<dbReference type="InterPro" id="IPR017900">
    <property type="entry name" value="4Fe4S_Fe_S_CS"/>
</dbReference>
<feature type="compositionally biased region" description="Low complexity" evidence="8">
    <location>
        <begin position="390"/>
        <end position="412"/>
    </location>
</feature>
<dbReference type="InterPro" id="IPR037171">
    <property type="entry name" value="NagB/RpiA_transferase-like"/>
</dbReference>
<dbReference type="Pfam" id="PF11870">
    <property type="entry name" value="LutB_C"/>
    <property type="match status" value="1"/>
</dbReference>
<dbReference type="PROSITE" id="PS00198">
    <property type="entry name" value="4FE4S_FER_1"/>
    <property type="match status" value="1"/>
</dbReference>
<dbReference type="InterPro" id="IPR004452">
    <property type="entry name" value="LutB/LldF"/>
</dbReference>
<keyword evidence="7" id="KW-0411">Iron-sulfur</keyword>
<keyword evidence="4" id="KW-0677">Repeat</keyword>
<dbReference type="SUPFAM" id="SSF100950">
    <property type="entry name" value="NagB/RpiA/CoA transferase-like"/>
    <property type="match status" value="1"/>
</dbReference>
<evidence type="ECO:0000256" key="8">
    <source>
        <dbReference type="SAM" id="MobiDB-lite"/>
    </source>
</evidence>
<gene>
    <name evidence="10" type="ORF">F2Q65_18635</name>
</gene>
<proteinExistence type="predicted"/>
<dbReference type="PANTHER" id="PTHR47153">
    <property type="entry name" value="LACTATE UTILIZATION PROTEIN B"/>
    <property type="match status" value="1"/>
</dbReference>
<keyword evidence="3" id="KW-0479">Metal-binding</keyword>
<accession>A0A5M8FLV2</accession>
<dbReference type="InterPro" id="IPR017896">
    <property type="entry name" value="4Fe4S_Fe-S-bd"/>
</dbReference>
<dbReference type="RefSeq" id="WP_150094901.1">
    <property type="nucleotide sequence ID" value="NZ_JBFUOH010000135.1"/>
</dbReference>
<dbReference type="Gene3D" id="3.40.50.10420">
    <property type="entry name" value="NagB/RpiA/CoA transferase-like"/>
    <property type="match status" value="1"/>
</dbReference>
<dbReference type="GO" id="GO:0051539">
    <property type="term" value="F:4 iron, 4 sulfur cluster binding"/>
    <property type="evidence" value="ECO:0007669"/>
    <property type="project" value="UniProtKB-KW"/>
</dbReference>
<feature type="domain" description="4Fe-4S ferredoxin-type" evidence="9">
    <location>
        <begin position="299"/>
        <end position="329"/>
    </location>
</feature>
<dbReference type="GO" id="GO:0006089">
    <property type="term" value="P:lactate metabolic process"/>
    <property type="evidence" value="ECO:0007669"/>
    <property type="project" value="InterPro"/>
</dbReference>
<evidence type="ECO:0000256" key="3">
    <source>
        <dbReference type="ARBA" id="ARBA00022723"/>
    </source>
</evidence>
<reference evidence="10 11" key="1">
    <citation type="submission" date="2019-09" db="EMBL/GenBank/DDBJ databases">
        <title>Whole-genome sequence of the purple sulfur bacterium Thiohalocapsa marina DSM 19078.</title>
        <authorList>
            <person name="Kyndt J.A."/>
            <person name="Meyer T.E."/>
        </authorList>
    </citation>
    <scope>NUCLEOTIDE SEQUENCE [LARGE SCALE GENOMIC DNA]</scope>
    <source>
        <strain evidence="10 11">DSM 19078</strain>
    </source>
</reference>